<evidence type="ECO:0000313" key="3">
    <source>
        <dbReference type="Proteomes" id="UP000298787"/>
    </source>
</evidence>
<feature type="compositionally biased region" description="Basic and acidic residues" evidence="1">
    <location>
        <begin position="17"/>
        <end position="30"/>
    </location>
</feature>
<dbReference type="Proteomes" id="UP000298787">
    <property type="component" value="Chromosome 11"/>
</dbReference>
<keyword evidence="3" id="KW-1185">Reference proteome</keyword>
<sequence length="141" mass="16003">MNREEEGLQEEEEEREDGWRSEEGYREEKKKRWSAAEQRGRPATSSHVSLTKSTTPMASKKKWAERRELRRDRPFSTRDDSSVASGTSGPGRPTTRGRFSESWKRLSSRGGSTKRGALNSQQPPVRCFEDTQAPSTGSPKD</sequence>
<feature type="compositionally biased region" description="Polar residues" evidence="1">
    <location>
        <begin position="132"/>
        <end position="141"/>
    </location>
</feature>
<gene>
    <name evidence="2" type="ORF">D9C73_012254</name>
</gene>
<evidence type="ECO:0000256" key="1">
    <source>
        <dbReference type="SAM" id="MobiDB-lite"/>
    </source>
</evidence>
<feature type="compositionally biased region" description="Basic and acidic residues" evidence="1">
    <location>
        <begin position="65"/>
        <end position="81"/>
    </location>
</feature>
<feature type="compositionally biased region" description="Low complexity" evidence="1">
    <location>
        <begin position="85"/>
        <end position="97"/>
    </location>
</feature>
<evidence type="ECO:0000313" key="2">
    <source>
        <dbReference type="EMBL" id="TKS78919.1"/>
    </source>
</evidence>
<feature type="region of interest" description="Disordered" evidence="1">
    <location>
        <begin position="1"/>
        <end position="141"/>
    </location>
</feature>
<feature type="compositionally biased region" description="Polar residues" evidence="1">
    <location>
        <begin position="43"/>
        <end position="57"/>
    </location>
</feature>
<organism evidence="2 3">
    <name type="scientific">Collichthys lucidus</name>
    <name type="common">Big head croaker</name>
    <name type="synonym">Sciaena lucida</name>
    <dbReference type="NCBI Taxonomy" id="240159"/>
    <lineage>
        <taxon>Eukaryota</taxon>
        <taxon>Metazoa</taxon>
        <taxon>Chordata</taxon>
        <taxon>Craniata</taxon>
        <taxon>Vertebrata</taxon>
        <taxon>Euteleostomi</taxon>
        <taxon>Actinopterygii</taxon>
        <taxon>Neopterygii</taxon>
        <taxon>Teleostei</taxon>
        <taxon>Neoteleostei</taxon>
        <taxon>Acanthomorphata</taxon>
        <taxon>Eupercaria</taxon>
        <taxon>Sciaenidae</taxon>
        <taxon>Collichthys</taxon>
    </lineage>
</organism>
<reference evidence="2 3" key="1">
    <citation type="submission" date="2019-01" db="EMBL/GenBank/DDBJ databases">
        <title>Genome Assembly of Collichthys lucidus.</title>
        <authorList>
            <person name="Cai M."/>
            <person name="Xiao S."/>
        </authorList>
    </citation>
    <scope>NUCLEOTIDE SEQUENCE [LARGE SCALE GENOMIC DNA]</scope>
    <source>
        <strain evidence="2">JT15FE1705JMU</strain>
        <tissue evidence="2">Muscle</tissue>
    </source>
</reference>
<dbReference type="AlphaFoldDB" id="A0A4U5UV60"/>
<proteinExistence type="predicted"/>
<name>A0A4U5UV60_COLLU</name>
<dbReference type="STRING" id="240159.A0A4U5UV60"/>
<feature type="compositionally biased region" description="Acidic residues" evidence="1">
    <location>
        <begin position="7"/>
        <end position="16"/>
    </location>
</feature>
<protein>
    <submittedName>
        <fullName evidence="2">Uncharacterized protein</fullName>
    </submittedName>
</protein>
<accession>A0A4U5UV60</accession>
<dbReference type="EMBL" id="CM014088">
    <property type="protein sequence ID" value="TKS78919.1"/>
    <property type="molecule type" value="Genomic_DNA"/>
</dbReference>